<protein>
    <submittedName>
        <fullName evidence="2">Uncharacterized protein</fullName>
    </submittedName>
</protein>
<dbReference type="GeneID" id="54546830"/>
<evidence type="ECO:0000256" key="1">
    <source>
        <dbReference type="SAM" id="Phobius"/>
    </source>
</evidence>
<dbReference type="Proteomes" id="UP000800097">
    <property type="component" value="Unassembled WGS sequence"/>
</dbReference>
<keyword evidence="3" id="KW-1185">Reference proteome</keyword>
<reference evidence="2" key="1">
    <citation type="journal article" date="2020" name="Stud. Mycol.">
        <title>101 Dothideomycetes genomes: a test case for predicting lifestyles and emergence of pathogens.</title>
        <authorList>
            <person name="Haridas S."/>
            <person name="Albert R."/>
            <person name="Binder M."/>
            <person name="Bloem J."/>
            <person name="Labutti K."/>
            <person name="Salamov A."/>
            <person name="Andreopoulos B."/>
            <person name="Baker S."/>
            <person name="Barry K."/>
            <person name="Bills G."/>
            <person name="Bluhm B."/>
            <person name="Cannon C."/>
            <person name="Castanera R."/>
            <person name="Culley D."/>
            <person name="Daum C."/>
            <person name="Ezra D."/>
            <person name="Gonzalez J."/>
            <person name="Henrissat B."/>
            <person name="Kuo A."/>
            <person name="Liang C."/>
            <person name="Lipzen A."/>
            <person name="Lutzoni F."/>
            <person name="Magnuson J."/>
            <person name="Mondo S."/>
            <person name="Nolan M."/>
            <person name="Ohm R."/>
            <person name="Pangilinan J."/>
            <person name="Park H.-J."/>
            <person name="Ramirez L."/>
            <person name="Alfaro M."/>
            <person name="Sun H."/>
            <person name="Tritt A."/>
            <person name="Yoshinaga Y."/>
            <person name="Zwiers L.-H."/>
            <person name="Turgeon B."/>
            <person name="Goodwin S."/>
            <person name="Spatafora J."/>
            <person name="Crous P."/>
            <person name="Grigoriev I."/>
        </authorList>
    </citation>
    <scope>NUCLEOTIDE SEQUENCE</scope>
    <source>
        <strain evidence="2">CBS 379.55</strain>
    </source>
</reference>
<feature type="transmembrane region" description="Helical" evidence="1">
    <location>
        <begin position="120"/>
        <end position="138"/>
    </location>
</feature>
<sequence length="139" mass="14339">MPVPSTCTFTTPIPTPPTTLPSCALPLGHSNTTLLDTCCNGHINPVTTYAAPGAPDACYQFCTTEDVRGVMACLGAPENLGESGEGTATERWRCFNVVEREVKKEGVYGSGAGRVNERGLGVGGVVVVLLGVLGVVMGV</sequence>
<name>A0A6A6J8F0_WESOR</name>
<evidence type="ECO:0000313" key="2">
    <source>
        <dbReference type="EMBL" id="KAF2272841.1"/>
    </source>
</evidence>
<dbReference type="AlphaFoldDB" id="A0A6A6J8F0"/>
<proteinExistence type="predicted"/>
<accession>A0A6A6J8F0</accession>
<dbReference type="OrthoDB" id="3682427at2759"/>
<organism evidence="2 3">
    <name type="scientific">Westerdykella ornata</name>
    <dbReference type="NCBI Taxonomy" id="318751"/>
    <lineage>
        <taxon>Eukaryota</taxon>
        <taxon>Fungi</taxon>
        <taxon>Dikarya</taxon>
        <taxon>Ascomycota</taxon>
        <taxon>Pezizomycotina</taxon>
        <taxon>Dothideomycetes</taxon>
        <taxon>Pleosporomycetidae</taxon>
        <taxon>Pleosporales</taxon>
        <taxon>Sporormiaceae</taxon>
        <taxon>Westerdykella</taxon>
    </lineage>
</organism>
<evidence type="ECO:0000313" key="3">
    <source>
        <dbReference type="Proteomes" id="UP000800097"/>
    </source>
</evidence>
<gene>
    <name evidence="2" type="ORF">EI97DRAFT_197610</name>
</gene>
<keyword evidence="1" id="KW-0812">Transmembrane</keyword>
<keyword evidence="1" id="KW-0472">Membrane</keyword>
<dbReference type="RefSeq" id="XP_033650380.1">
    <property type="nucleotide sequence ID" value="XM_033793655.1"/>
</dbReference>
<keyword evidence="1" id="KW-1133">Transmembrane helix</keyword>
<dbReference type="EMBL" id="ML986516">
    <property type="protein sequence ID" value="KAF2272841.1"/>
    <property type="molecule type" value="Genomic_DNA"/>
</dbReference>